<organism evidence="1">
    <name type="scientific">bioreactor metagenome</name>
    <dbReference type="NCBI Taxonomy" id="1076179"/>
    <lineage>
        <taxon>unclassified sequences</taxon>
        <taxon>metagenomes</taxon>
        <taxon>ecological metagenomes</taxon>
    </lineage>
</organism>
<name>A0A645FC85_9ZZZZ</name>
<accession>A0A645FC85</accession>
<sequence>MGDSAGDIKAVACCHRYFFESGLNRRDILLQDCFPKCFRIDGMLKSQVDVSLAFRAYSEDMIPFRFAAIRVEVRSCKWNGWMTLEMQPDGGIQIFQQESGIFSETLPMFFPENLSGVLFQKRGQRDGLPAELDAGNSFIRHVFPPGVVCPCRRKQPIFRKMRVGRGRIAGNFVQRPAAQIGAPHPIRCENKIIRTAHDLSGWLWLAGEYSPAVRPAGIQPS</sequence>
<reference evidence="1" key="1">
    <citation type="submission" date="2019-08" db="EMBL/GenBank/DDBJ databases">
        <authorList>
            <person name="Kucharzyk K."/>
            <person name="Murdoch R.W."/>
            <person name="Higgins S."/>
            <person name="Loffler F."/>
        </authorList>
    </citation>
    <scope>NUCLEOTIDE SEQUENCE</scope>
</reference>
<comment type="caution">
    <text evidence="1">The sequence shown here is derived from an EMBL/GenBank/DDBJ whole genome shotgun (WGS) entry which is preliminary data.</text>
</comment>
<dbReference type="AlphaFoldDB" id="A0A645FC85"/>
<gene>
    <name evidence="1" type="ORF">SDC9_158547</name>
</gene>
<proteinExistence type="predicted"/>
<dbReference type="EMBL" id="VSSQ01057443">
    <property type="protein sequence ID" value="MPN11246.1"/>
    <property type="molecule type" value="Genomic_DNA"/>
</dbReference>
<evidence type="ECO:0000313" key="1">
    <source>
        <dbReference type="EMBL" id="MPN11246.1"/>
    </source>
</evidence>
<protein>
    <submittedName>
        <fullName evidence="1">Uncharacterized protein</fullName>
    </submittedName>
</protein>